<accession>A0A944CBD3</accession>
<protein>
    <submittedName>
        <fullName evidence="2">Uncharacterized protein</fullName>
    </submittedName>
</protein>
<reference evidence="2" key="2">
    <citation type="journal article" date="2021" name="Microorganisms">
        <title>Bacterial Dimethylsulfoniopropionate Biosynthesis in the East China Sea.</title>
        <authorList>
            <person name="Liu J."/>
            <person name="Zhang Y."/>
            <person name="Liu J."/>
            <person name="Zhong H."/>
            <person name="Williams B.T."/>
            <person name="Zheng Y."/>
            <person name="Curson A.R.J."/>
            <person name="Sun C."/>
            <person name="Sun H."/>
            <person name="Song D."/>
            <person name="Wagner Mackenzie B."/>
            <person name="Bermejo Martinez A."/>
            <person name="Todd J.D."/>
            <person name="Zhang X.H."/>
        </authorList>
    </citation>
    <scope>NUCLEOTIDE SEQUENCE</scope>
    <source>
        <strain evidence="2">AESS21</strain>
    </source>
</reference>
<feature type="transmembrane region" description="Helical" evidence="1">
    <location>
        <begin position="109"/>
        <end position="127"/>
    </location>
</feature>
<dbReference type="Proteomes" id="UP000705379">
    <property type="component" value="Unassembled WGS sequence"/>
</dbReference>
<evidence type="ECO:0000256" key="1">
    <source>
        <dbReference type="SAM" id="Phobius"/>
    </source>
</evidence>
<feature type="transmembrane region" description="Helical" evidence="1">
    <location>
        <begin position="23"/>
        <end position="50"/>
    </location>
</feature>
<reference evidence="2" key="1">
    <citation type="submission" date="2018-08" db="EMBL/GenBank/DDBJ databases">
        <authorList>
            <person name="Jin W."/>
            <person name="Wang H."/>
            <person name="Yang Y."/>
            <person name="Li M."/>
            <person name="Liu J."/>
        </authorList>
    </citation>
    <scope>NUCLEOTIDE SEQUENCE</scope>
    <source>
        <strain evidence="2">AESS21</strain>
    </source>
</reference>
<sequence>MTDEQPLEISKPRLFERLSVRSIALGLSAGWAMLTAYIILISTIALKPFFDTPAEPDFLDNFLFSVVLFGTAAFAAYPVLLLSFLLIFEFASRIAPGIEIKGKRKRISAGAGLGLLLISVLAAILGSAEAKDWHFVLAAMIAGAIGGLSYHVSLQTSDKL</sequence>
<feature type="transmembrane region" description="Helical" evidence="1">
    <location>
        <begin position="62"/>
        <end position="88"/>
    </location>
</feature>
<comment type="caution">
    <text evidence="2">The sequence shown here is derived from an EMBL/GenBank/DDBJ whole genome shotgun (WGS) entry which is preliminary data.</text>
</comment>
<keyword evidence="1" id="KW-0472">Membrane</keyword>
<evidence type="ECO:0000313" key="3">
    <source>
        <dbReference type="Proteomes" id="UP000705379"/>
    </source>
</evidence>
<dbReference type="AlphaFoldDB" id="A0A944CBD3"/>
<keyword evidence="1" id="KW-0812">Transmembrane</keyword>
<evidence type="ECO:0000313" key="2">
    <source>
        <dbReference type="EMBL" id="MBS8259427.1"/>
    </source>
</evidence>
<gene>
    <name evidence="2" type="ORF">DYI23_04265</name>
</gene>
<keyword evidence="1" id="KW-1133">Transmembrane helix</keyword>
<dbReference type="EMBL" id="QTKU01000001">
    <property type="protein sequence ID" value="MBS8259427.1"/>
    <property type="molecule type" value="Genomic_DNA"/>
</dbReference>
<organism evidence="2 3">
    <name type="scientific">Roseibium polysiphoniae</name>
    <dbReference type="NCBI Taxonomy" id="2571221"/>
    <lineage>
        <taxon>Bacteria</taxon>
        <taxon>Pseudomonadati</taxon>
        <taxon>Pseudomonadota</taxon>
        <taxon>Alphaproteobacteria</taxon>
        <taxon>Hyphomicrobiales</taxon>
        <taxon>Stappiaceae</taxon>
        <taxon>Roseibium</taxon>
    </lineage>
</organism>
<proteinExistence type="predicted"/>
<feature type="transmembrane region" description="Helical" evidence="1">
    <location>
        <begin position="133"/>
        <end position="152"/>
    </location>
</feature>
<name>A0A944CBD3_9HYPH</name>